<dbReference type="AlphaFoldDB" id="A0AB35APV0"/>
<comment type="PTM">
    <text evidence="4">Methylated by PrmC. Methylation increases the termination efficiency of RF2.</text>
</comment>
<dbReference type="Gene3D" id="3.30.160.20">
    <property type="match status" value="1"/>
</dbReference>
<dbReference type="SMART" id="SM00937">
    <property type="entry name" value="PCRF"/>
    <property type="match status" value="1"/>
</dbReference>
<sequence>MSAETEALSEQIKQSVALLRRHLDWDVATTRLAELNHRVEDPDLWNDADAAQKLMRERTTLANQIEGVQRIESEVEGTLELVELAEMEGDESLVQDAVQTLRAIAEDVRKREIESLLSGEADSNDCYVEVNAGAGGTEAQDWAEMLLRMYTRWAEQHGYKVTFIEGSEGEQAGIKSATIQVSGPNAYGWLKTEAGVHRLVRISPFDAAARRQTSFASVWVYPVVDDSIEIDINDSDLRVDTFRASGAGGQHVNKTDSAIRITHIPTGIVVACQTDRSQHRNRAKAMEMLRARMYEAELQKREAAAAQTEASKTDIGWGHQIRSYVLAPYQLVKDLRTGVEKGNPGAVLDGALDDFMSASLAQSVGATRSEASASAQ</sequence>
<dbReference type="GeneID" id="56905597"/>
<comment type="subcellular location">
    <subcellularLocation>
        <location evidence="4">Cytoplasm</location>
    </subcellularLocation>
</comment>
<dbReference type="Pfam" id="PF00472">
    <property type="entry name" value="RF-1"/>
    <property type="match status" value="1"/>
</dbReference>
<dbReference type="Gene3D" id="3.30.70.1660">
    <property type="match status" value="1"/>
</dbReference>
<dbReference type="RefSeq" id="WP_098049516.1">
    <property type="nucleotide sequence ID" value="NZ_BJNM01000022.1"/>
</dbReference>
<protein>
    <recommendedName>
        <fullName evidence="4 5">Peptide chain release factor 2</fullName>
        <shortName evidence="4">RF-2</shortName>
    </recommendedName>
</protein>
<dbReference type="FunFam" id="3.30.160.20:FF:000010">
    <property type="entry name" value="Peptide chain release factor 2"/>
    <property type="match status" value="1"/>
</dbReference>
<proteinExistence type="inferred from homology"/>
<evidence type="ECO:0000256" key="4">
    <source>
        <dbReference type="HAMAP-Rule" id="MF_00094"/>
    </source>
</evidence>
<evidence type="ECO:0000256" key="3">
    <source>
        <dbReference type="ARBA" id="ARBA00022917"/>
    </source>
</evidence>
<dbReference type="InterPro" id="IPR045853">
    <property type="entry name" value="Pep_chain_release_fac_I_sf"/>
</dbReference>
<dbReference type="PANTHER" id="PTHR43116">
    <property type="entry name" value="PEPTIDE CHAIN RELEASE FACTOR 2"/>
    <property type="match status" value="1"/>
</dbReference>
<organism evidence="7 8">
    <name type="scientific">Gluconobacter oxydans</name>
    <name type="common">Gluconobacter suboxydans</name>
    <dbReference type="NCBI Taxonomy" id="442"/>
    <lineage>
        <taxon>Bacteria</taxon>
        <taxon>Pseudomonadati</taxon>
        <taxon>Pseudomonadota</taxon>
        <taxon>Alphaproteobacteria</taxon>
        <taxon>Acetobacterales</taxon>
        <taxon>Acetobacteraceae</taxon>
        <taxon>Gluconobacter</taxon>
    </lineage>
</organism>
<dbReference type="PROSITE" id="PS00745">
    <property type="entry name" value="RF_PROK_I"/>
    <property type="match status" value="1"/>
</dbReference>
<reference evidence="7" key="1">
    <citation type="submission" date="2020-04" db="EMBL/GenBank/DDBJ databases">
        <authorList>
            <person name="Sombolestani A."/>
        </authorList>
    </citation>
    <scope>NUCLEOTIDE SEQUENCE</scope>
    <source>
        <strain evidence="7">LMG1408</strain>
    </source>
</reference>
<dbReference type="InterPro" id="IPR004374">
    <property type="entry name" value="PrfB"/>
</dbReference>
<dbReference type="EMBL" id="JABCQL010000021">
    <property type="protein sequence ID" value="MBF0856959.1"/>
    <property type="molecule type" value="Genomic_DNA"/>
</dbReference>
<dbReference type="HAMAP" id="MF_00094">
    <property type="entry name" value="Rel_fac_2"/>
    <property type="match status" value="1"/>
</dbReference>
<gene>
    <name evidence="4" type="primary">prfB</name>
    <name evidence="7" type="ORF">HKD20_10605</name>
</gene>
<keyword evidence="4" id="KW-0963">Cytoplasm</keyword>
<comment type="similarity">
    <text evidence="1 4">Belongs to the prokaryotic/mitochondrial release factor family.</text>
</comment>
<dbReference type="SUPFAM" id="SSF75620">
    <property type="entry name" value="Release factor"/>
    <property type="match status" value="1"/>
</dbReference>
<feature type="modified residue" description="N5-methylglutamine" evidence="4">
    <location>
        <position position="250"/>
    </location>
</feature>
<comment type="caution">
    <text evidence="7">The sequence shown here is derived from an EMBL/GenBank/DDBJ whole genome shotgun (WGS) entry which is preliminary data.</text>
</comment>
<dbReference type="InterPro" id="IPR000352">
    <property type="entry name" value="Pep_chain_release_fac_I"/>
</dbReference>
<dbReference type="GO" id="GO:0016149">
    <property type="term" value="F:translation release factor activity, codon specific"/>
    <property type="evidence" value="ECO:0007669"/>
    <property type="project" value="UniProtKB-UniRule"/>
</dbReference>
<evidence type="ECO:0000313" key="8">
    <source>
        <dbReference type="Proteomes" id="UP000603665"/>
    </source>
</evidence>
<dbReference type="PANTHER" id="PTHR43116:SF3">
    <property type="entry name" value="CLASS I PEPTIDE CHAIN RELEASE FACTOR"/>
    <property type="match status" value="1"/>
</dbReference>
<reference evidence="7" key="2">
    <citation type="submission" date="2023-10" db="EMBL/GenBank/DDBJ databases">
        <title>Description of novel Gluconobacter species.</title>
        <authorList>
            <person name="Cleenwerck I."/>
            <person name="Cnockaert M."/>
            <person name="Borremans W."/>
            <person name="Wieme A.D."/>
            <person name="De Vuyst L."/>
            <person name="Vandamme P."/>
        </authorList>
    </citation>
    <scope>NUCLEOTIDE SEQUENCE</scope>
    <source>
        <strain evidence="7">LMG1408</strain>
    </source>
</reference>
<evidence type="ECO:0000313" key="7">
    <source>
        <dbReference type="EMBL" id="MBF0856959.1"/>
    </source>
</evidence>
<feature type="domain" description="Prokaryotic-type class I peptide chain release factors" evidence="6">
    <location>
        <begin position="243"/>
        <end position="259"/>
    </location>
</feature>
<evidence type="ECO:0000259" key="6">
    <source>
        <dbReference type="PROSITE" id="PS00745"/>
    </source>
</evidence>
<keyword evidence="3 4" id="KW-0648">Protein biosynthesis</keyword>
<evidence type="ECO:0000256" key="2">
    <source>
        <dbReference type="ARBA" id="ARBA00022481"/>
    </source>
</evidence>
<dbReference type="NCBIfam" id="TIGR00020">
    <property type="entry name" value="prfB"/>
    <property type="match status" value="1"/>
</dbReference>
<dbReference type="Pfam" id="PF03462">
    <property type="entry name" value="PCRF"/>
    <property type="match status" value="1"/>
</dbReference>
<accession>A0AB35APV0</accession>
<dbReference type="InterPro" id="IPR005139">
    <property type="entry name" value="PCRF"/>
</dbReference>
<dbReference type="GO" id="GO:0005737">
    <property type="term" value="C:cytoplasm"/>
    <property type="evidence" value="ECO:0007669"/>
    <property type="project" value="UniProtKB-SubCell"/>
</dbReference>
<comment type="function">
    <text evidence="4">Peptide chain release factor 2 directs the termination of translation in response to the peptide chain termination codons UGA and UAA.</text>
</comment>
<evidence type="ECO:0000256" key="1">
    <source>
        <dbReference type="ARBA" id="ARBA00010835"/>
    </source>
</evidence>
<dbReference type="Proteomes" id="UP000603665">
    <property type="component" value="Unassembled WGS sequence"/>
</dbReference>
<dbReference type="Gene3D" id="1.20.58.410">
    <property type="entry name" value="Release factor"/>
    <property type="match status" value="1"/>
</dbReference>
<keyword evidence="2 4" id="KW-0488">Methylation</keyword>
<name>A0AB35APV0_GLUOY</name>
<evidence type="ECO:0000256" key="5">
    <source>
        <dbReference type="NCBIfam" id="TIGR00020"/>
    </source>
</evidence>